<dbReference type="InterPro" id="IPR037923">
    <property type="entry name" value="HTH-like"/>
</dbReference>
<evidence type="ECO:0000256" key="2">
    <source>
        <dbReference type="ARBA" id="ARBA00023125"/>
    </source>
</evidence>
<dbReference type="PANTHER" id="PTHR43280:SF28">
    <property type="entry name" value="HTH-TYPE TRANSCRIPTIONAL ACTIVATOR RHAS"/>
    <property type="match status" value="1"/>
</dbReference>
<dbReference type="Proteomes" id="UP000215509">
    <property type="component" value="Unassembled WGS sequence"/>
</dbReference>
<dbReference type="InterPro" id="IPR009057">
    <property type="entry name" value="Homeodomain-like_sf"/>
</dbReference>
<dbReference type="InterPro" id="IPR003313">
    <property type="entry name" value="AraC-bd"/>
</dbReference>
<keyword evidence="7" id="KW-1185">Reference proteome</keyword>
<evidence type="ECO:0000256" key="1">
    <source>
        <dbReference type="ARBA" id="ARBA00023015"/>
    </source>
</evidence>
<protein>
    <recommendedName>
        <fullName evidence="5">HTH araC/xylS-type domain-containing protein</fullName>
    </recommendedName>
</protein>
<dbReference type="PRINTS" id="PR00032">
    <property type="entry name" value="HTHARAC"/>
</dbReference>
<keyword evidence="2" id="KW-0238">DNA-binding</keyword>
<proteinExistence type="predicted"/>
<dbReference type="SUPFAM" id="SSF46689">
    <property type="entry name" value="Homeodomain-like"/>
    <property type="match status" value="2"/>
</dbReference>
<evidence type="ECO:0000256" key="3">
    <source>
        <dbReference type="ARBA" id="ARBA00023163"/>
    </source>
</evidence>
<dbReference type="PROSITE" id="PS00041">
    <property type="entry name" value="HTH_ARAC_FAMILY_1"/>
    <property type="match status" value="1"/>
</dbReference>
<keyword evidence="3" id="KW-0804">Transcription</keyword>
<feature type="compositionally biased region" description="Basic and acidic residues" evidence="4">
    <location>
        <begin position="191"/>
        <end position="201"/>
    </location>
</feature>
<dbReference type="SUPFAM" id="SSF51215">
    <property type="entry name" value="Regulatory protein AraC"/>
    <property type="match status" value="1"/>
</dbReference>
<dbReference type="PANTHER" id="PTHR43280">
    <property type="entry name" value="ARAC-FAMILY TRANSCRIPTIONAL REGULATOR"/>
    <property type="match status" value="1"/>
</dbReference>
<evidence type="ECO:0000256" key="4">
    <source>
        <dbReference type="SAM" id="MobiDB-lite"/>
    </source>
</evidence>
<feature type="region of interest" description="Disordered" evidence="4">
    <location>
        <begin position="189"/>
        <end position="215"/>
    </location>
</feature>
<dbReference type="OrthoDB" id="9807321at2"/>
<organism evidence="6 7">
    <name type="scientific">Paenibacillus rigui</name>
    <dbReference type="NCBI Taxonomy" id="554312"/>
    <lineage>
        <taxon>Bacteria</taxon>
        <taxon>Bacillati</taxon>
        <taxon>Bacillota</taxon>
        <taxon>Bacilli</taxon>
        <taxon>Bacillales</taxon>
        <taxon>Paenibacillaceae</taxon>
        <taxon>Paenibacillus</taxon>
    </lineage>
</organism>
<comment type="caution">
    <text evidence="6">The sequence shown here is derived from an EMBL/GenBank/DDBJ whole genome shotgun (WGS) entry which is preliminary data.</text>
</comment>
<name>A0A229UFY9_9BACL</name>
<dbReference type="InterPro" id="IPR002491">
    <property type="entry name" value="ABC_transptr_periplasmic_BD"/>
</dbReference>
<dbReference type="InterPro" id="IPR020449">
    <property type="entry name" value="Tscrpt_reg_AraC-type_HTH"/>
</dbReference>
<accession>A0A229UFY9</accession>
<dbReference type="PROSITE" id="PS01124">
    <property type="entry name" value="HTH_ARAC_FAMILY_2"/>
    <property type="match status" value="1"/>
</dbReference>
<dbReference type="Pfam" id="PF02311">
    <property type="entry name" value="AraC_binding"/>
    <property type="match status" value="1"/>
</dbReference>
<feature type="domain" description="HTH araC/xylS-type" evidence="5">
    <location>
        <begin position="248"/>
        <end position="345"/>
    </location>
</feature>
<dbReference type="Pfam" id="PF12833">
    <property type="entry name" value="HTH_18"/>
    <property type="match status" value="1"/>
</dbReference>
<dbReference type="Gene3D" id="3.40.50.1980">
    <property type="entry name" value="Nitrogenase molybdenum iron protein domain"/>
    <property type="match status" value="2"/>
</dbReference>
<dbReference type="GO" id="GO:0043565">
    <property type="term" value="F:sequence-specific DNA binding"/>
    <property type="evidence" value="ECO:0007669"/>
    <property type="project" value="InterPro"/>
</dbReference>
<dbReference type="InterPro" id="IPR018060">
    <property type="entry name" value="HTH_AraC"/>
</dbReference>
<evidence type="ECO:0000259" key="5">
    <source>
        <dbReference type="PROSITE" id="PS01124"/>
    </source>
</evidence>
<sequence>MNVSLPLSIDNDSCYHSWYSVIRTGIIVHVLKYPFCCTILPHEERGCLSMALPVLQKTPHTMFLLSSIRKYERRKVFHLHRRNLPVPVLCFIARGEGTAVIDGTAHALQPLQLCFLPPGCSIEVSMTGQEITYYVIVFEALQAEKRRGRWQLTPIIPRSATFPHFPAAPVPTPESREVERRIEQMYALSRADQKDPLRTTDPHATGEALSQPPLSDPNLPLQSLLELLLHSGPRQQTEAERNADPGLELCIAYMREHYQEKISRKTLASLAKLTPNAFCRSFKRTTGLSPTDYLNRIRIEQAKQLLSPAASVKEVAAAVGYGSEYYFSRIFKETVGLSPSHYIKRERLRVATASRCGLHENLSSMGMEAVAAVDCYRYPWMNDEEYHRQLLSQLEQLRLAKPDLIVADYAQRSCYEQFKQIAPTVLLEHHLDWRVAHRSLAGLVGREREAEHSLTRLQESVNEVRRRLLASAENYSRVAVVQMLPQRIRVQGTVLHPLNDLIYQELGLQPGSGVPRNKMRDERFSRELPGLEADHLFIIKQDTPPPMEGEPEQLPQAMPMEFNPSGRKRTVHLIPNWLVMSWTPQGRSRIAEELVNKLTQRKV</sequence>
<keyword evidence="1" id="KW-0805">Transcription regulation</keyword>
<dbReference type="SUPFAM" id="SSF53807">
    <property type="entry name" value="Helical backbone' metal receptor"/>
    <property type="match status" value="1"/>
</dbReference>
<dbReference type="AlphaFoldDB" id="A0A229UFY9"/>
<dbReference type="Gene3D" id="1.10.10.60">
    <property type="entry name" value="Homeodomain-like"/>
    <property type="match status" value="2"/>
</dbReference>
<dbReference type="Pfam" id="PF01497">
    <property type="entry name" value="Peripla_BP_2"/>
    <property type="match status" value="1"/>
</dbReference>
<dbReference type="InterPro" id="IPR018062">
    <property type="entry name" value="HTH_AraC-typ_CS"/>
</dbReference>
<evidence type="ECO:0000313" key="6">
    <source>
        <dbReference type="EMBL" id="OXM82297.1"/>
    </source>
</evidence>
<dbReference type="SMART" id="SM00342">
    <property type="entry name" value="HTH_ARAC"/>
    <property type="match status" value="1"/>
</dbReference>
<evidence type="ECO:0000313" key="7">
    <source>
        <dbReference type="Proteomes" id="UP000215509"/>
    </source>
</evidence>
<dbReference type="EMBL" id="NMQW01000085">
    <property type="protein sequence ID" value="OXM82297.1"/>
    <property type="molecule type" value="Genomic_DNA"/>
</dbReference>
<dbReference type="GO" id="GO:0003700">
    <property type="term" value="F:DNA-binding transcription factor activity"/>
    <property type="evidence" value="ECO:0007669"/>
    <property type="project" value="InterPro"/>
</dbReference>
<reference evidence="6 7" key="1">
    <citation type="submission" date="2017-07" db="EMBL/GenBank/DDBJ databases">
        <title>Genome sequencing and assembly of Paenibacillus rigui.</title>
        <authorList>
            <person name="Mayilraj S."/>
        </authorList>
    </citation>
    <scope>NUCLEOTIDE SEQUENCE [LARGE SCALE GENOMIC DNA]</scope>
    <source>
        <strain evidence="6 7">JCM 16352</strain>
    </source>
</reference>
<gene>
    <name evidence="6" type="ORF">CF651_31665</name>
</gene>